<dbReference type="InterPro" id="IPR027417">
    <property type="entry name" value="P-loop_NTPase"/>
</dbReference>
<feature type="domain" description="ATPase F1/V1/A1 complex alpha/beta subunit nucleotide-binding" evidence="13">
    <location>
        <begin position="137"/>
        <end position="354"/>
    </location>
</feature>
<keyword evidence="7" id="KW-1278">Translocase</keyword>
<dbReference type="EMBL" id="LBUP01000004">
    <property type="protein sequence ID" value="KKQ66710.1"/>
    <property type="molecule type" value="Genomic_DNA"/>
</dbReference>
<dbReference type="SUPFAM" id="SSF47917">
    <property type="entry name" value="C-terminal domain of alpha and beta subunits of F1 ATP synthase"/>
    <property type="match status" value="1"/>
</dbReference>
<accession>A0A0G0JUJ8</accession>
<dbReference type="Gene3D" id="3.40.50.300">
    <property type="entry name" value="P-loop containing nucleotide triphosphate hydrolases"/>
    <property type="match status" value="1"/>
</dbReference>
<dbReference type="Proteomes" id="UP000034235">
    <property type="component" value="Unassembled WGS sequence"/>
</dbReference>
<reference evidence="15 16" key="1">
    <citation type="journal article" date="2015" name="Nature">
        <title>rRNA introns, odd ribosomes, and small enigmatic genomes across a large radiation of phyla.</title>
        <authorList>
            <person name="Brown C.T."/>
            <person name="Hug L.A."/>
            <person name="Thomas B.C."/>
            <person name="Sharon I."/>
            <person name="Castelle C.J."/>
            <person name="Singh A."/>
            <person name="Wilkins M.J."/>
            <person name="Williams K.H."/>
            <person name="Banfield J.F."/>
        </authorList>
    </citation>
    <scope>NUCLEOTIDE SEQUENCE [LARGE SCALE GENOMIC DNA]</scope>
</reference>
<comment type="subcellular location">
    <subcellularLocation>
        <location evidence="1">Membrane</location>
    </subcellularLocation>
</comment>
<dbReference type="InterPro" id="IPR036121">
    <property type="entry name" value="ATPase_F1/V1/A1_a/bsu_N_sf"/>
</dbReference>
<dbReference type="InterPro" id="IPR000194">
    <property type="entry name" value="ATPase_F1/V1/A1_a/bsu_nucl-bd"/>
</dbReference>
<keyword evidence="10" id="KW-0139">CF(1)</keyword>
<keyword evidence="9" id="KW-0472">Membrane</keyword>
<sequence length="494" mass="54284">MSKTVNSTQEATITEVGYVTSLKNYLLVLNGLPNAKINEIIVNQNGVRAIVTSLKDSSIEALLLDNEEIQPNEMFSRTFKQLNVDVGPHLLGRMIDPLGIPIDGKQRFPKSNTTLPLNSVAGGIKTRQFIKQPFETGIIKVDMLVPIAKGQREMVIGSARSGKTSFIIDTIINQKNSKSPVICVYALIGKPLVEVRRIIDTLSVNKALDYTVVVSTASSDPASMIYLTPFVAMTIAEYFQRQARDILLVLDDLGTHAKFYREISLLGSRTPGRESYPADVFSQHAALIERAGNFLPEYGGGSITALPLIETGLDDYASFIPTNLMAMTDGHLMFNSSLYHKGVRPAVDIPLSVSRVGRQTQTVLEKRLADRVKSTLAQATKLEALSRFGSEVSAETQNLLNQGKSVTAILNQAALTKVPRTAQVALLALVFTKFFDGKGDDFVENCKQKVISYFTGNEAKLTPEIAKMQDENQLITYISSLVPELEKTCQQYKT</sequence>
<dbReference type="PROSITE" id="PS00152">
    <property type="entry name" value="ATPASE_ALPHA_BETA"/>
    <property type="match status" value="1"/>
</dbReference>
<dbReference type="SUPFAM" id="SSF50615">
    <property type="entry name" value="N-terminal domain of alpha and beta subunits of F1 ATP synthase"/>
    <property type="match status" value="1"/>
</dbReference>
<dbReference type="Pfam" id="PF00306">
    <property type="entry name" value="ATP-synt_ab_C"/>
    <property type="match status" value="1"/>
</dbReference>
<dbReference type="InterPro" id="IPR000793">
    <property type="entry name" value="ATP_synth_asu_C"/>
</dbReference>
<dbReference type="GO" id="GO:0005524">
    <property type="term" value="F:ATP binding"/>
    <property type="evidence" value="ECO:0007669"/>
    <property type="project" value="UniProtKB-KW"/>
</dbReference>
<dbReference type="InterPro" id="IPR020003">
    <property type="entry name" value="ATPase_a/bsu_AS"/>
</dbReference>
<dbReference type="GO" id="GO:0043531">
    <property type="term" value="F:ADP binding"/>
    <property type="evidence" value="ECO:0007669"/>
    <property type="project" value="TreeGrafter"/>
</dbReference>
<evidence type="ECO:0000256" key="7">
    <source>
        <dbReference type="ARBA" id="ARBA00022967"/>
    </source>
</evidence>
<evidence type="ECO:0000313" key="15">
    <source>
        <dbReference type="EMBL" id="KKQ66710.1"/>
    </source>
</evidence>
<evidence type="ECO:0000256" key="3">
    <source>
        <dbReference type="ARBA" id="ARBA00022448"/>
    </source>
</evidence>
<dbReference type="PATRIC" id="fig|1618422.5.peg.719"/>
<dbReference type="GO" id="GO:0046933">
    <property type="term" value="F:proton-transporting ATP synthase activity, rotational mechanism"/>
    <property type="evidence" value="ECO:0007669"/>
    <property type="project" value="InterPro"/>
</dbReference>
<dbReference type="GO" id="GO:0045259">
    <property type="term" value="C:proton-transporting ATP synthase complex"/>
    <property type="evidence" value="ECO:0007669"/>
    <property type="project" value="UniProtKB-KW"/>
</dbReference>
<dbReference type="FunFam" id="3.40.50.300:FF:002432">
    <property type="entry name" value="ATP synthase subunit alpha, mitochondrial"/>
    <property type="match status" value="1"/>
</dbReference>
<dbReference type="InterPro" id="IPR005294">
    <property type="entry name" value="ATP_synth_F1_asu"/>
</dbReference>
<keyword evidence="6" id="KW-0067">ATP-binding</keyword>
<protein>
    <submittedName>
        <fullName evidence="15">ATP synthase subunit alpha</fullName>
    </submittedName>
</protein>
<evidence type="ECO:0000259" key="13">
    <source>
        <dbReference type="Pfam" id="PF00006"/>
    </source>
</evidence>
<dbReference type="PANTHER" id="PTHR48082">
    <property type="entry name" value="ATP SYNTHASE SUBUNIT ALPHA, MITOCHONDRIAL"/>
    <property type="match status" value="1"/>
</dbReference>
<evidence type="ECO:0000313" key="16">
    <source>
        <dbReference type="Proteomes" id="UP000034235"/>
    </source>
</evidence>
<comment type="caution">
    <text evidence="15">The sequence shown here is derived from an EMBL/GenBank/DDBJ whole genome shotgun (WGS) entry which is preliminary data.</text>
</comment>
<evidence type="ECO:0000256" key="1">
    <source>
        <dbReference type="ARBA" id="ARBA00004370"/>
    </source>
</evidence>
<dbReference type="SUPFAM" id="SSF52540">
    <property type="entry name" value="P-loop containing nucleoside triphosphate hydrolases"/>
    <property type="match status" value="1"/>
</dbReference>
<evidence type="ECO:0000256" key="10">
    <source>
        <dbReference type="ARBA" id="ARBA00023196"/>
    </source>
</evidence>
<dbReference type="PANTHER" id="PTHR48082:SF2">
    <property type="entry name" value="ATP SYNTHASE SUBUNIT ALPHA, MITOCHONDRIAL"/>
    <property type="match status" value="1"/>
</dbReference>
<evidence type="ECO:0000259" key="14">
    <source>
        <dbReference type="Pfam" id="PF00306"/>
    </source>
</evidence>
<dbReference type="InterPro" id="IPR023366">
    <property type="entry name" value="ATP_synth_asu-like_sf"/>
</dbReference>
<dbReference type="AlphaFoldDB" id="A0A0G0JUJ8"/>
<evidence type="ECO:0000256" key="6">
    <source>
        <dbReference type="ARBA" id="ARBA00022840"/>
    </source>
</evidence>
<dbReference type="Gene3D" id="2.40.30.20">
    <property type="match status" value="1"/>
</dbReference>
<evidence type="ECO:0000256" key="9">
    <source>
        <dbReference type="ARBA" id="ARBA00023136"/>
    </source>
</evidence>
<keyword evidence="3" id="KW-0813">Transport</keyword>
<evidence type="ECO:0000256" key="5">
    <source>
        <dbReference type="ARBA" id="ARBA00022781"/>
    </source>
</evidence>
<keyword evidence="5" id="KW-0375">Hydrogen ion transport</keyword>
<proteinExistence type="inferred from homology"/>
<organism evidence="15 16">
    <name type="scientific">Candidatus Daviesbacteria bacterium GW2011_GWA2_38_24</name>
    <dbReference type="NCBI Taxonomy" id="1618422"/>
    <lineage>
        <taxon>Bacteria</taxon>
        <taxon>Candidatus Daviesiibacteriota</taxon>
    </lineage>
</organism>
<evidence type="ECO:0000256" key="12">
    <source>
        <dbReference type="ARBA" id="ARBA00026013"/>
    </source>
</evidence>
<dbReference type="InterPro" id="IPR038376">
    <property type="entry name" value="ATP_synth_asu_C_sf"/>
</dbReference>
<dbReference type="Pfam" id="PF00006">
    <property type="entry name" value="ATP-synt_ab"/>
    <property type="match status" value="1"/>
</dbReference>
<evidence type="ECO:0000256" key="8">
    <source>
        <dbReference type="ARBA" id="ARBA00023065"/>
    </source>
</evidence>
<gene>
    <name evidence="15" type="ORF">US86_C0004G0028</name>
</gene>
<keyword evidence="8" id="KW-0406">Ion transport</keyword>
<dbReference type="Gene3D" id="1.20.150.20">
    <property type="entry name" value="ATP synthase alpha/beta chain, C-terminal domain"/>
    <property type="match status" value="1"/>
</dbReference>
<comment type="similarity">
    <text evidence="2">Belongs to the ATPase alpha/beta chains family.</text>
</comment>
<evidence type="ECO:0000256" key="4">
    <source>
        <dbReference type="ARBA" id="ARBA00022741"/>
    </source>
</evidence>
<keyword evidence="4" id="KW-0547">Nucleotide-binding</keyword>
<evidence type="ECO:0000256" key="2">
    <source>
        <dbReference type="ARBA" id="ARBA00008936"/>
    </source>
</evidence>
<keyword evidence="11" id="KW-0066">ATP synthesis</keyword>
<feature type="domain" description="ATP synthase alpha subunit C-terminal" evidence="14">
    <location>
        <begin position="361"/>
        <end position="470"/>
    </location>
</feature>
<comment type="subunit">
    <text evidence="12">F-type ATPases have 2 components, CF(1) - the catalytic core - and CF(0) - the membrane proton channel. CF(1) has five subunits: alpha(3), beta(3), gamma(1), delta(1), epsilon(1). CF(0) has four main subunits: a(1), b(1), b'(1) and c(9-12).</text>
</comment>
<name>A0A0G0JUJ8_9BACT</name>
<evidence type="ECO:0000256" key="11">
    <source>
        <dbReference type="ARBA" id="ARBA00023310"/>
    </source>
</evidence>